<organism evidence="2 3">
    <name type="scientific">Pleurodeles waltl</name>
    <name type="common">Iberian ribbed newt</name>
    <dbReference type="NCBI Taxonomy" id="8319"/>
    <lineage>
        <taxon>Eukaryota</taxon>
        <taxon>Metazoa</taxon>
        <taxon>Chordata</taxon>
        <taxon>Craniata</taxon>
        <taxon>Vertebrata</taxon>
        <taxon>Euteleostomi</taxon>
        <taxon>Amphibia</taxon>
        <taxon>Batrachia</taxon>
        <taxon>Caudata</taxon>
        <taxon>Salamandroidea</taxon>
        <taxon>Salamandridae</taxon>
        <taxon>Pleurodelinae</taxon>
        <taxon>Pleurodeles</taxon>
    </lineage>
</organism>
<keyword evidence="3" id="KW-1185">Reference proteome</keyword>
<feature type="region of interest" description="Disordered" evidence="1">
    <location>
        <begin position="67"/>
        <end position="108"/>
    </location>
</feature>
<reference evidence="2" key="1">
    <citation type="journal article" date="2022" name="bioRxiv">
        <title>Sequencing and chromosome-scale assembly of the giantPleurodeles waltlgenome.</title>
        <authorList>
            <person name="Brown T."/>
            <person name="Elewa A."/>
            <person name="Iarovenko S."/>
            <person name="Subramanian E."/>
            <person name="Araus A.J."/>
            <person name="Petzold A."/>
            <person name="Susuki M."/>
            <person name="Suzuki K.-i.T."/>
            <person name="Hayashi T."/>
            <person name="Toyoda A."/>
            <person name="Oliveira C."/>
            <person name="Osipova E."/>
            <person name="Leigh N.D."/>
            <person name="Simon A."/>
            <person name="Yun M.H."/>
        </authorList>
    </citation>
    <scope>NUCLEOTIDE SEQUENCE</scope>
    <source>
        <strain evidence="2">20211129_DDA</strain>
        <tissue evidence="2">Liver</tissue>
    </source>
</reference>
<feature type="compositionally biased region" description="Polar residues" evidence="1">
    <location>
        <begin position="39"/>
        <end position="49"/>
    </location>
</feature>
<protein>
    <submittedName>
        <fullName evidence="2">Uncharacterized protein</fullName>
    </submittedName>
</protein>
<proteinExistence type="predicted"/>
<evidence type="ECO:0000313" key="2">
    <source>
        <dbReference type="EMBL" id="KAJ1218514.1"/>
    </source>
</evidence>
<evidence type="ECO:0000256" key="1">
    <source>
        <dbReference type="SAM" id="MobiDB-lite"/>
    </source>
</evidence>
<sequence length="108" mass="12107">MTPIGATQKALPPAAPLGALPPPPATRSRRLLQSQLQQCHTRSPVSGTISKGALRCSQERWVLRSTLQHPLPRSGRLHDWESRTAPRLLRRTQQARPVEERDTQQHQA</sequence>
<feature type="compositionally biased region" description="Pro residues" evidence="1">
    <location>
        <begin position="13"/>
        <end position="25"/>
    </location>
</feature>
<feature type="region of interest" description="Disordered" evidence="1">
    <location>
        <begin position="1"/>
        <end position="51"/>
    </location>
</feature>
<gene>
    <name evidence="2" type="ORF">NDU88_006092</name>
</gene>
<feature type="compositionally biased region" description="Basic and acidic residues" evidence="1">
    <location>
        <begin position="97"/>
        <end position="108"/>
    </location>
</feature>
<dbReference type="AlphaFoldDB" id="A0AAV7X365"/>
<comment type="caution">
    <text evidence="2">The sequence shown here is derived from an EMBL/GenBank/DDBJ whole genome shotgun (WGS) entry which is preliminary data.</text>
</comment>
<name>A0AAV7X365_PLEWA</name>
<accession>A0AAV7X365</accession>
<evidence type="ECO:0000313" key="3">
    <source>
        <dbReference type="Proteomes" id="UP001066276"/>
    </source>
</evidence>
<dbReference type="EMBL" id="JANPWB010000001">
    <property type="protein sequence ID" value="KAJ1218514.1"/>
    <property type="molecule type" value="Genomic_DNA"/>
</dbReference>
<dbReference type="Proteomes" id="UP001066276">
    <property type="component" value="Chromosome 1_1"/>
</dbReference>